<dbReference type="Proteomes" id="UP000196230">
    <property type="component" value="Unassembled WGS sequence"/>
</dbReference>
<dbReference type="RefSeq" id="WP_143745165.1">
    <property type="nucleotide sequence ID" value="NZ_FUKP01000007.1"/>
</dbReference>
<reference evidence="1 2" key="1">
    <citation type="submission" date="2017-02" db="EMBL/GenBank/DDBJ databases">
        <authorList>
            <person name="Peterson S.W."/>
        </authorList>
    </citation>
    <scope>NUCLEOTIDE SEQUENCE [LARGE SCALE GENOMIC DNA]</scope>
    <source>
        <strain evidence="1 2">2B3F</strain>
    </source>
</reference>
<dbReference type="AlphaFoldDB" id="A0A1R4I9S5"/>
<gene>
    <name evidence="1" type="ORF">FM125_00900</name>
</gene>
<proteinExistence type="predicted"/>
<dbReference type="EMBL" id="FUKP01000007">
    <property type="protein sequence ID" value="SJN16466.1"/>
    <property type="molecule type" value="Genomic_DNA"/>
</dbReference>
<organism evidence="1 2">
    <name type="scientific">Micrococcus lylae</name>
    <dbReference type="NCBI Taxonomy" id="1273"/>
    <lineage>
        <taxon>Bacteria</taxon>
        <taxon>Bacillati</taxon>
        <taxon>Actinomycetota</taxon>
        <taxon>Actinomycetes</taxon>
        <taxon>Micrococcales</taxon>
        <taxon>Micrococcaceae</taxon>
        <taxon>Micrococcus</taxon>
    </lineage>
</organism>
<sequence length="221" mass="23675">MSSPKTPGLYPLDPLDDWEAFLLGGEHCGFLHRHLADGVLTTRTAFQPTSAQRAATPSLPERFMAQCQVHFAADGSTWTELSYEDSASAQRVRIERERAGLDADIVPSYADGLLARTVGETGEALTYRRLEEASPLQGPVRILEAALAPTDVEAAPGGDGAAAHRIELRSEGHVLGIHWVREGALTGSDWGAGAISVPVDSDEAALHGLPEDLVTFARMPR</sequence>
<protein>
    <submittedName>
        <fullName evidence="1">Uncharacterized protein</fullName>
    </submittedName>
</protein>
<evidence type="ECO:0000313" key="1">
    <source>
        <dbReference type="EMBL" id="SJN16466.1"/>
    </source>
</evidence>
<evidence type="ECO:0000313" key="2">
    <source>
        <dbReference type="Proteomes" id="UP000196230"/>
    </source>
</evidence>
<name>A0A1R4I9S5_9MICC</name>
<accession>A0A1R4I9S5</accession>